<accession>A0A6N4QE41</accession>
<dbReference type="PANTHER" id="PTHR40606">
    <property type="match status" value="1"/>
</dbReference>
<sequence length="59" mass="6378">MSAKFEIYKDKSGEFRFRLKAGNGEIIASSEGYSSKQACENGINSVKTNAASAEIVDQT</sequence>
<dbReference type="InterPro" id="IPR051141">
    <property type="entry name" value="UPF0339_domain"/>
</dbReference>
<dbReference type="SUPFAM" id="SSF160113">
    <property type="entry name" value="YegP-like"/>
    <property type="match status" value="1"/>
</dbReference>
<reference evidence="2" key="1">
    <citation type="journal article" date="2019" name="PLoS Negl. Trop. Dis.">
        <title>Revisiting the worldwide diversity of Leptospira species in the environment.</title>
        <authorList>
            <person name="Vincent A.T."/>
            <person name="Schiettekatte O."/>
            <person name="Bourhy P."/>
            <person name="Veyrier F.J."/>
            <person name="Picardeau M."/>
        </authorList>
    </citation>
    <scope>NUCLEOTIDE SEQUENCE [LARGE SCALE GENOMIC DNA]</scope>
    <source>
        <strain evidence="2">201800293</strain>
    </source>
</reference>
<dbReference type="AlphaFoldDB" id="A0A6N4QE41"/>
<dbReference type="InterPro" id="IPR010879">
    <property type="entry name" value="DUF1508"/>
</dbReference>
<evidence type="ECO:0000259" key="1">
    <source>
        <dbReference type="Pfam" id="PF07411"/>
    </source>
</evidence>
<dbReference type="Proteomes" id="UP000297239">
    <property type="component" value="Unassembled WGS sequence"/>
</dbReference>
<dbReference type="InterPro" id="IPR036913">
    <property type="entry name" value="YegP-like_sf"/>
</dbReference>
<comment type="caution">
    <text evidence="2">The sequence shown here is derived from an EMBL/GenBank/DDBJ whole genome shotgun (WGS) entry which is preliminary data.</text>
</comment>
<dbReference type="OrthoDB" id="9802792at2"/>
<feature type="domain" description="DUF1508" evidence="1">
    <location>
        <begin position="10"/>
        <end position="57"/>
    </location>
</feature>
<proteinExistence type="predicted"/>
<gene>
    <name evidence="2" type="ORF">EHQ18_01965</name>
</gene>
<organism evidence="2 3">
    <name type="scientific">Leptospira kanakyensis</name>
    <dbReference type="NCBI Taxonomy" id="2484968"/>
    <lineage>
        <taxon>Bacteria</taxon>
        <taxon>Pseudomonadati</taxon>
        <taxon>Spirochaetota</taxon>
        <taxon>Spirochaetia</taxon>
        <taxon>Leptospirales</taxon>
        <taxon>Leptospiraceae</taxon>
        <taxon>Leptospira</taxon>
    </lineage>
</organism>
<name>A0A6N4QE41_9LEPT</name>
<keyword evidence="3" id="KW-1185">Reference proteome</keyword>
<evidence type="ECO:0000313" key="3">
    <source>
        <dbReference type="Proteomes" id="UP000297239"/>
    </source>
</evidence>
<dbReference type="RefSeq" id="WP_135631802.1">
    <property type="nucleotide sequence ID" value="NZ_JAMQPQ010000006.1"/>
</dbReference>
<evidence type="ECO:0000313" key="2">
    <source>
        <dbReference type="EMBL" id="TGK75857.1"/>
    </source>
</evidence>
<dbReference type="Pfam" id="PF07411">
    <property type="entry name" value="DUF1508"/>
    <property type="match status" value="1"/>
</dbReference>
<dbReference type="Gene3D" id="3.30.160.160">
    <property type="entry name" value="YegP-like"/>
    <property type="match status" value="1"/>
</dbReference>
<dbReference type="PANTHER" id="PTHR40606:SF1">
    <property type="entry name" value="UPF0339 PROTEIN YEGP"/>
    <property type="match status" value="1"/>
</dbReference>
<protein>
    <submittedName>
        <fullName evidence="2">DUF1508 domain-containing protein</fullName>
    </submittedName>
</protein>
<dbReference type="EMBL" id="RQFF01000009">
    <property type="protein sequence ID" value="TGK75857.1"/>
    <property type="molecule type" value="Genomic_DNA"/>
</dbReference>